<dbReference type="InterPro" id="IPR003594">
    <property type="entry name" value="HATPase_dom"/>
</dbReference>
<dbReference type="InterPro" id="IPR003661">
    <property type="entry name" value="HisK_dim/P_dom"/>
</dbReference>
<dbReference type="PROSITE" id="PS50109">
    <property type="entry name" value="HIS_KIN"/>
    <property type="match status" value="1"/>
</dbReference>
<dbReference type="Gene3D" id="3.30.565.10">
    <property type="entry name" value="Histidine kinase-like ATPase, C-terminal domain"/>
    <property type="match status" value="1"/>
</dbReference>
<dbReference type="Pfam" id="PF00512">
    <property type="entry name" value="HisKA"/>
    <property type="match status" value="1"/>
</dbReference>
<keyword evidence="8" id="KW-0808">Transferase</keyword>
<feature type="domain" description="Response regulatory" evidence="7">
    <location>
        <begin position="453"/>
        <end position="570"/>
    </location>
</feature>
<dbReference type="RefSeq" id="WP_170131989.1">
    <property type="nucleotide sequence ID" value="NZ_QNRT01000001.1"/>
</dbReference>
<keyword evidence="8" id="KW-0418">Kinase</keyword>
<dbReference type="InterPro" id="IPR036890">
    <property type="entry name" value="HATPase_C_sf"/>
</dbReference>
<dbReference type="SUPFAM" id="SSF55874">
    <property type="entry name" value="ATPase domain of HSP90 chaperone/DNA topoisomerase II/histidine kinase"/>
    <property type="match status" value="1"/>
</dbReference>
<keyword evidence="5" id="KW-0472">Membrane</keyword>
<evidence type="ECO:0000259" key="6">
    <source>
        <dbReference type="PROSITE" id="PS50109"/>
    </source>
</evidence>
<dbReference type="Pfam" id="PF02518">
    <property type="entry name" value="HATPase_c"/>
    <property type="match status" value="1"/>
</dbReference>
<dbReference type="InterPro" id="IPR036097">
    <property type="entry name" value="HisK_dim/P_sf"/>
</dbReference>
<feature type="transmembrane region" description="Helical" evidence="5">
    <location>
        <begin position="160"/>
        <end position="177"/>
    </location>
</feature>
<protein>
    <recommendedName>
        <fullName evidence="2">histidine kinase</fullName>
        <ecNumber evidence="2">2.7.13.3</ecNumber>
    </recommendedName>
</protein>
<dbReference type="SUPFAM" id="SSF52172">
    <property type="entry name" value="CheY-like"/>
    <property type="match status" value="1"/>
</dbReference>
<dbReference type="InterPro" id="IPR005467">
    <property type="entry name" value="His_kinase_dom"/>
</dbReference>
<feature type="transmembrane region" description="Helical" evidence="5">
    <location>
        <begin position="85"/>
        <end position="105"/>
    </location>
</feature>
<dbReference type="EC" id="2.7.13.3" evidence="2"/>
<comment type="caution">
    <text evidence="8">The sequence shown here is derived from an EMBL/GenBank/DDBJ whole genome shotgun (WGS) entry which is preliminary data.</text>
</comment>
<dbReference type="PROSITE" id="PS50110">
    <property type="entry name" value="RESPONSE_REGULATORY"/>
    <property type="match status" value="1"/>
</dbReference>
<dbReference type="InterPro" id="IPR001789">
    <property type="entry name" value="Sig_transdc_resp-reg_receiver"/>
</dbReference>
<dbReference type="InterPro" id="IPR011006">
    <property type="entry name" value="CheY-like_superfamily"/>
</dbReference>
<dbReference type="Gene3D" id="1.10.287.130">
    <property type="match status" value="1"/>
</dbReference>
<keyword evidence="9" id="KW-1185">Reference proteome</keyword>
<reference evidence="8 9" key="1">
    <citation type="submission" date="2018-06" db="EMBL/GenBank/DDBJ databases">
        <title>Genomic Encyclopedia of Type Strains, Phase IV (KMG-IV): sequencing the most valuable type-strain genomes for metagenomic binning, comparative biology and taxonomic classification.</title>
        <authorList>
            <person name="Goeker M."/>
        </authorList>
    </citation>
    <scope>NUCLEOTIDE SEQUENCE [LARGE SCALE GENOMIC DNA]</scope>
    <source>
        <strain evidence="8 9">DSM 24032</strain>
    </source>
</reference>
<organism evidence="8 9">
    <name type="scientific">Arenicella xantha</name>
    <dbReference type="NCBI Taxonomy" id="644221"/>
    <lineage>
        <taxon>Bacteria</taxon>
        <taxon>Pseudomonadati</taxon>
        <taxon>Pseudomonadota</taxon>
        <taxon>Gammaproteobacteria</taxon>
        <taxon>Arenicellales</taxon>
        <taxon>Arenicellaceae</taxon>
        <taxon>Arenicella</taxon>
    </lineage>
</organism>
<proteinExistence type="predicted"/>
<dbReference type="EMBL" id="QNRT01000001">
    <property type="protein sequence ID" value="RBP53781.1"/>
    <property type="molecule type" value="Genomic_DNA"/>
</dbReference>
<dbReference type="SUPFAM" id="SSF47384">
    <property type="entry name" value="Homodimeric domain of signal transducing histidine kinase"/>
    <property type="match status" value="1"/>
</dbReference>
<evidence type="ECO:0000313" key="9">
    <source>
        <dbReference type="Proteomes" id="UP000253083"/>
    </source>
</evidence>
<dbReference type="Proteomes" id="UP000253083">
    <property type="component" value="Unassembled WGS sequence"/>
</dbReference>
<feature type="transmembrane region" description="Helical" evidence="5">
    <location>
        <begin position="48"/>
        <end position="65"/>
    </location>
</feature>
<dbReference type="PANTHER" id="PTHR43547">
    <property type="entry name" value="TWO-COMPONENT HISTIDINE KINASE"/>
    <property type="match status" value="1"/>
</dbReference>
<dbReference type="InParanoid" id="A0A395JQ53"/>
<evidence type="ECO:0000256" key="1">
    <source>
        <dbReference type="ARBA" id="ARBA00000085"/>
    </source>
</evidence>
<dbReference type="SMART" id="SM00387">
    <property type="entry name" value="HATPase_c"/>
    <property type="match status" value="1"/>
</dbReference>
<dbReference type="PRINTS" id="PR00344">
    <property type="entry name" value="BCTRLSENSOR"/>
</dbReference>
<feature type="transmembrane region" description="Helical" evidence="5">
    <location>
        <begin position="111"/>
        <end position="130"/>
    </location>
</feature>
<dbReference type="SMART" id="SM00388">
    <property type="entry name" value="HisKA"/>
    <property type="match status" value="1"/>
</dbReference>
<dbReference type="GO" id="GO:0000155">
    <property type="term" value="F:phosphorelay sensor kinase activity"/>
    <property type="evidence" value="ECO:0007669"/>
    <property type="project" value="InterPro"/>
</dbReference>
<name>A0A395JQ53_9GAMM</name>
<accession>A0A395JQ53</accession>
<evidence type="ECO:0000256" key="3">
    <source>
        <dbReference type="ARBA" id="ARBA00022553"/>
    </source>
</evidence>
<dbReference type="Pfam" id="PF00072">
    <property type="entry name" value="Response_reg"/>
    <property type="match status" value="1"/>
</dbReference>
<dbReference type="Gene3D" id="3.40.50.2300">
    <property type="match status" value="1"/>
</dbReference>
<dbReference type="InterPro" id="IPR004358">
    <property type="entry name" value="Sig_transdc_His_kin-like_C"/>
</dbReference>
<evidence type="ECO:0000313" key="8">
    <source>
        <dbReference type="EMBL" id="RBP53781.1"/>
    </source>
</evidence>
<keyword evidence="5" id="KW-0812">Transmembrane</keyword>
<dbReference type="CDD" id="cd00082">
    <property type="entry name" value="HisKA"/>
    <property type="match status" value="1"/>
</dbReference>
<evidence type="ECO:0000256" key="2">
    <source>
        <dbReference type="ARBA" id="ARBA00012438"/>
    </source>
</evidence>
<dbReference type="SMART" id="SM00448">
    <property type="entry name" value="REC"/>
    <property type="match status" value="1"/>
</dbReference>
<evidence type="ECO:0000256" key="4">
    <source>
        <dbReference type="PROSITE-ProRule" id="PRU00169"/>
    </source>
</evidence>
<dbReference type="AlphaFoldDB" id="A0A395JQ53"/>
<feature type="modified residue" description="4-aspartylphosphate" evidence="4">
    <location>
        <position position="504"/>
    </location>
</feature>
<keyword evidence="3 4" id="KW-0597">Phosphoprotein</keyword>
<evidence type="ECO:0000259" key="7">
    <source>
        <dbReference type="PROSITE" id="PS50110"/>
    </source>
</evidence>
<feature type="transmembrane region" description="Helical" evidence="5">
    <location>
        <begin position="21"/>
        <end position="42"/>
    </location>
</feature>
<feature type="domain" description="Histidine kinase" evidence="6">
    <location>
        <begin position="222"/>
        <end position="434"/>
    </location>
</feature>
<evidence type="ECO:0000256" key="5">
    <source>
        <dbReference type="SAM" id="Phobius"/>
    </source>
</evidence>
<dbReference type="PANTHER" id="PTHR43547:SF2">
    <property type="entry name" value="HYBRID SIGNAL TRANSDUCTION HISTIDINE KINASE C"/>
    <property type="match status" value="1"/>
</dbReference>
<gene>
    <name evidence="8" type="ORF">DFR28_1011170</name>
</gene>
<keyword evidence="5" id="KW-1133">Transmembrane helix</keyword>
<sequence length="573" mass="63343">MQNDFNLYLAEERAKNTAEHATVSFLSEVGQAVLTVGLIWKIFPAKQLLLWLVASVVISSIAFRFHKTMTPSMPQFSPQRWQRAVTGSSFCVGFIWGMIPVLFFAPGDITYLAFILALYTGYVSGALAVTFTHQPSFISFTLGITLPFAGRMFYEADVLYSTIGALAIFYVSMLIYVSKNMNSLFIRSTQSQYNNARLLRELAREKEAVEQAVASKDRFLASASHDLRQPLNAISLFVDALGPVQTKPLGHEILDKIRTSLKGLNGMLHSLLDISRLDAKAIDIIPKHVSLTTLVAQLCDEYAAKAGRIEIHNQIDEEIIVFVDPTVLYRVVRNLIDNAVKYTNEGSVTLSASKLDDHISLCIEDTGIGIPSEKIDSVFDEFEQLNNPERNREKGLGLGLAIVKRLCNIAKIGISLHSEYGHGTTVTLKIRSGLGVNIEGDLAIKENDLSGQLVVVIDDEQAILDGMQLVLSSWNCDVIIGESFESVNQLLTQQNKMPDLIISDLRLKDKARGTDVIEAIREEYNSDIPAILVTGDTAPENISEVRASGLSVIYKPVDLHELQTLVIAKIGRR</sequence>
<dbReference type="CDD" id="cd00156">
    <property type="entry name" value="REC"/>
    <property type="match status" value="1"/>
</dbReference>
<comment type="catalytic activity">
    <reaction evidence="1">
        <text>ATP + protein L-histidine = ADP + protein N-phospho-L-histidine.</text>
        <dbReference type="EC" id="2.7.13.3"/>
    </reaction>
</comment>